<accession>A0A9N8H233</accession>
<keyword evidence="3" id="KW-1185">Reference proteome</keyword>
<evidence type="ECO:0000313" key="2">
    <source>
        <dbReference type="EMBL" id="CAB9496270.1"/>
    </source>
</evidence>
<gene>
    <name evidence="2" type="ORF">SEMRO_3_G002450.1</name>
</gene>
<evidence type="ECO:0000256" key="1">
    <source>
        <dbReference type="SAM" id="MobiDB-lite"/>
    </source>
</evidence>
<reference evidence="2" key="1">
    <citation type="submission" date="2020-06" db="EMBL/GenBank/DDBJ databases">
        <authorList>
            <consortium name="Plant Systems Biology data submission"/>
        </authorList>
    </citation>
    <scope>NUCLEOTIDE SEQUENCE</scope>
    <source>
        <strain evidence="2">D6</strain>
    </source>
</reference>
<evidence type="ECO:0000313" key="3">
    <source>
        <dbReference type="Proteomes" id="UP001153069"/>
    </source>
</evidence>
<feature type="region of interest" description="Disordered" evidence="1">
    <location>
        <begin position="1"/>
        <end position="40"/>
    </location>
</feature>
<dbReference type="Proteomes" id="UP001153069">
    <property type="component" value="Unassembled WGS sequence"/>
</dbReference>
<comment type="caution">
    <text evidence="2">The sequence shown here is derived from an EMBL/GenBank/DDBJ whole genome shotgun (WGS) entry which is preliminary data.</text>
</comment>
<proteinExistence type="predicted"/>
<sequence>MTYSTITTSSKVSPNGVTPTSPLKSLTKQPRRASLTSKFPRSSSLFSEQWKLSASEEVRKAQDQILSYRALRRVSVGGTPEQRAMRCKSLVSAALDTLSQDVTEGSDMSMSSSAPEQRVPVPVTEVPSKESLYGYEEHTPAPTCAAAAAAAPTVRKANSSRRRYQRRCSVTEFSLKAAVLAKVQLARESRLQL</sequence>
<dbReference type="AlphaFoldDB" id="A0A9N8H233"/>
<organism evidence="2 3">
    <name type="scientific">Seminavis robusta</name>
    <dbReference type="NCBI Taxonomy" id="568900"/>
    <lineage>
        <taxon>Eukaryota</taxon>
        <taxon>Sar</taxon>
        <taxon>Stramenopiles</taxon>
        <taxon>Ochrophyta</taxon>
        <taxon>Bacillariophyta</taxon>
        <taxon>Bacillariophyceae</taxon>
        <taxon>Bacillariophycidae</taxon>
        <taxon>Naviculales</taxon>
        <taxon>Naviculaceae</taxon>
        <taxon>Seminavis</taxon>
    </lineage>
</organism>
<dbReference type="EMBL" id="CAICTM010000003">
    <property type="protein sequence ID" value="CAB9496270.1"/>
    <property type="molecule type" value="Genomic_DNA"/>
</dbReference>
<name>A0A9N8H233_9STRA</name>
<protein>
    <submittedName>
        <fullName evidence="2">Uncharacterized protein</fullName>
    </submittedName>
</protein>